<feature type="region of interest" description="Disordered" evidence="2">
    <location>
        <begin position="353"/>
        <end position="378"/>
    </location>
</feature>
<name>A0A926JEP7_9RHOB</name>
<dbReference type="Gene3D" id="2.40.30.170">
    <property type="match status" value="1"/>
</dbReference>
<dbReference type="InterPro" id="IPR058792">
    <property type="entry name" value="Beta-barrel_RND_2"/>
</dbReference>
<sequence length="378" mass="40284">VKAALGLAVILSAAAGGLYLTDRILARQNPAAQFSQRDDGPLKVETIPVEMTTFSETIRAVGTARARRAVELIPEASGRISRIAFESGDEVQAGDLLLELDSRAEQADLNAAEATVTEAQAAFARQERLNQSGSASDATYQTARAALLRAEAERDRARVALEDRSLRAPFSGITGLTDLVEGQIVDTSTAITTLDDLSVIEVDFSVPETMLPRLKHGQRIDLTSAAWPDRVFQGNITRIDTRVDAATRSIALRADIPNDDRALAGGMFLQVELVLDEHRRPAIPERALTVEGDRNLVLVVQDGTARQIEVTTGQQLGGLVEVISGLDPDARIIVTNLHRVMPGMSVEEVVQEQISGGASPAPSSPANVSAVEKSGGNG</sequence>
<dbReference type="InterPro" id="IPR058637">
    <property type="entry name" value="YknX-like_C"/>
</dbReference>
<evidence type="ECO:0000256" key="1">
    <source>
        <dbReference type="ARBA" id="ARBA00009477"/>
    </source>
</evidence>
<proteinExistence type="inferred from homology"/>
<organism evidence="6 7">
    <name type="scientific">Paracoccus amoyensis</name>
    <dbReference type="NCBI Taxonomy" id="2760093"/>
    <lineage>
        <taxon>Bacteria</taxon>
        <taxon>Pseudomonadati</taxon>
        <taxon>Pseudomonadota</taxon>
        <taxon>Alphaproteobacteria</taxon>
        <taxon>Rhodobacterales</taxon>
        <taxon>Paracoccaceae</taxon>
        <taxon>Paracoccus</taxon>
    </lineage>
</organism>
<dbReference type="Gene3D" id="1.10.287.470">
    <property type="entry name" value="Helix hairpin bin"/>
    <property type="match status" value="1"/>
</dbReference>
<comment type="caution">
    <text evidence="6">The sequence shown here is derived from an EMBL/GenBank/DDBJ whole genome shotgun (WGS) entry which is preliminary data.</text>
</comment>
<dbReference type="AlphaFoldDB" id="A0A926JEP7"/>
<keyword evidence="7" id="KW-1185">Reference proteome</keyword>
<reference evidence="6" key="1">
    <citation type="submission" date="2020-08" db="EMBL/GenBank/DDBJ databases">
        <title>Paracoccus amoyensis sp. nov., isolated from the surface seawater at coast of Xiamen, Fujian.</title>
        <authorList>
            <person name="Lyu L."/>
        </authorList>
    </citation>
    <scope>NUCLEOTIDE SEQUENCE</scope>
    <source>
        <strain evidence="6">11-3</strain>
    </source>
</reference>
<dbReference type="NCBIfam" id="TIGR01730">
    <property type="entry name" value="RND_mfp"/>
    <property type="match status" value="1"/>
</dbReference>
<dbReference type="InterPro" id="IPR006143">
    <property type="entry name" value="RND_pump_MFP"/>
</dbReference>
<evidence type="ECO:0000259" key="4">
    <source>
        <dbReference type="Pfam" id="PF25954"/>
    </source>
</evidence>
<evidence type="ECO:0000313" key="6">
    <source>
        <dbReference type="EMBL" id="MBC9248498.1"/>
    </source>
</evidence>
<dbReference type="Pfam" id="PF25989">
    <property type="entry name" value="YknX_C"/>
    <property type="match status" value="1"/>
</dbReference>
<dbReference type="SUPFAM" id="SSF111369">
    <property type="entry name" value="HlyD-like secretion proteins"/>
    <property type="match status" value="1"/>
</dbReference>
<gene>
    <name evidence="6" type="ORF">H4P12_17695</name>
</gene>
<dbReference type="EMBL" id="JACOQL010000008">
    <property type="protein sequence ID" value="MBC9248498.1"/>
    <property type="molecule type" value="Genomic_DNA"/>
</dbReference>
<feature type="domain" description="CusB-like beta-barrel" evidence="4">
    <location>
        <begin position="202"/>
        <end position="273"/>
    </location>
</feature>
<dbReference type="Pfam" id="PF25954">
    <property type="entry name" value="Beta-barrel_RND_2"/>
    <property type="match status" value="1"/>
</dbReference>
<dbReference type="Proteomes" id="UP000608594">
    <property type="component" value="Unassembled WGS sequence"/>
</dbReference>
<dbReference type="GO" id="GO:0015562">
    <property type="term" value="F:efflux transmembrane transporter activity"/>
    <property type="evidence" value="ECO:0007669"/>
    <property type="project" value="TreeGrafter"/>
</dbReference>
<evidence type="ECO:0000259" key="3">
    <source>
        <dbReference type="Pfam" id="PF25917"/>
    </source>
</evidence>
<accession>A0A926JEP7</accession>
<dbReference type="FunFam" id="2.40.30.170:FF:000010">
    <property type="entry name" value="Efflux RND transporter periplasmic adaptor subunit"/>
    <property type="match status" value="1"/>
</dbReference>
<comment type="similarity">
    <text evidence="1">Belongs to the membrane fusion protein (MFP) (TC 8.A.1) family.</text>
</comment>
<dbReference type="InterPro" id="IPR058625">
    <property type="entry name" value="MdtA-like_BSH"/>
</dbReference>
<dbReference type="PANTHER" id="PTHR30469:SF11">
    <property type="entry name" value="BLL4320 PROTEIN"/>
    <property type="match status" value="1"/>
</dbReference>
<dbReference type="Gene3D" id="2.40.50.100">
    <property type="match status" value="1"/>
</dbReference>
<evidence type="ECO:0000313" key="7">
    <source>
        <dbReference type="Proteomes" id="UP000608594"/>
    </source>
</evidence>
<dbReference type="PANTHER" id="PTHR30469">
    <property type="entry name" value="MULTIDRUG RESISTANCE PROTEIN MDTA"/>
    <property type="match status" value="1"/>
</dbReference>
<dbReference type="GO" id="GO:1990281">
    <property type="term" value="C:efflux pump complex"/>
    <property type="evidence" value="ECO:0007669"/>
    <property type="project" value="TreeGrafter"/>
</dbReference>
<feature type="domain" description="YknX-like C-terminal permuted SH3-like" evidence="5">
    <location>
        <begin position="282"/>
        <end position="347"/>
    </location>
</feature>
<dbReference type="Pfam" id="PF25917">
    <property type="entry name" value="BSH_RND"/>
    <property type="match status" value="1"/>
</dbReference>
<evidence type="ECO:0000256" key="2">
    <source>
        <dbReference type="SAM" id="MobiDB-lite"/>
    </source>
</evidence>
<protein>
    <submittedName>
        <fullName evidence="6">Efflux RND transporter periplasmic adaptor subunit</fullName>
    </submittedName>
</protein>
<feature type="non-terminal residue" evidence="6">
    <location>
        <position position="1"/>
    </location>
</feature>
<dbReference type="Gene3D" id="2.40.420.20">
    <property type="match status" value="1"/>
</dbReference>
<evidence type="ECO:0000259" key="5">
    <source>
        <dbReference type="Pfam" id="PF25989"/>
    </source>
</evidence>
<dbReference type="RefSeq" id="WP_187794963.1">
    <property type="nucleotide sequence ID" value="NZ_JACOQL010000008.1"/>
</dbReference>
<feature type="domain" description="Multidrug resistance protein MdtA-like barrel-sandwich hybrid" evidence="3">
    <location>
        <begin position="68"/>
        <end position="190"/>
    </location>
</feature>